<dbReference type="Proteomes" id="UP000548304">
    <property type="component" value="Unassembled WGS sequence"/>
</dbReference>
<evidence type="ECO:0000313" key="7">
    <source>
        <dbReference type="Proteomes" id="UP000548304"/>
    </source>
</evidence>
<protein>
    <submittedName>
        <fullName evidence="6">Cyclase</fullName>
        <ecNumber evidence="6">4.1.3.-</ecNumber>
    </submittedName>
</protein>
<dbReference type="Pfam" id="PF00977">
    <property type="entry name" value="His_biosynth"/>
    <property type="match status" value="1"/>
</dbReference>
<comment type="caution">
    <text evidence="6">The sequence shown here is derived from an EMBL/GenBank/DDBJ whole genome shotgun (WGS) entry which is preliminary data.</text>
</comment>
<dbReference type="EMBL" id="JACBYW010000001">
    <property type="protein sequence ID" value="NYH77704.1"/>
    <property type="molecule type" value="Genomic_DNA"/>
</dbReference>
<dbReference type="GO" id="GO:0000107">
    <property type="term" value="F:imidazoleglycerol-phosphate synthase activity"/>
    <property type="evidence" value="ECO:0007669"/>
    <property type="project" value="TreeGrafter"/>
</dbReference>
<dbReference type="GO" id="GO:0000105">
    <property type="term" value="P:L-histidine biosynthetic process"/>
    <property type="evidence" value="ECO:0007669"/>
    <property type="project" value="UniProtKB-KW"/>
</dbReference>
<dbReference type="RefSeq" id="WP_179534187.1">
    <property type="nucleotide sequence ID" value="NZ_JACBYW010000001.1"/>
</dbReference>
<proteinExistence type="inferred from homology"/>
<evidence type="ECO:0000313" key="6">
    <source>
        <dbReference type="EMBL" id="NYH77704.1"/>
    </source>
</evidence>
<dbReference type="SUPFAM" id="SSF51366">
    <property type="entry name" value="Ribulose-phoshate binding barrel"/>
    <property type="match status" value="1"/>
</dbReference>
<dbReference type="InterPro" id="IPR006062">
    <property type="entry name" value="His_biosynth"/>
</dbReference>
<evidence type="ECO:0000256" key="5">
    <source>
        <dbReference type="RuleBase" id="RU003657"/>
    </source>
</evidence>
<comment type="pathway">
    <text evidence="4">Amino-acid biosynthesis.</text>
</comment>
<keyword evidence="7" id="KW-1185">Reference proteome</keyword>
<dbReference type="PANTHER" id="PTHR21235">
    <property type="entry name" value="IMIDAZOLE GLYCEROL PHOSPHATE SYNTHASE SUBUNIT HISF/H IGP SYNTHASE SUBUNIT HISF/H"/>
    <property type="match status" value="1"/>
</dbReference>
<evidence type="ECO:0000256" key="4">
    <source>
        <dbReference type="ARBA" id="ARBA00029440"/>
    </source>
</evidence>
<gene>
    <name evidence="6" type="ORF">FHR84_001018</name>
</gene>
<dbReference type="AlphaFoldDB" id="A0A852YR39"/>
<keyword evidence="6" id="KW-0456">Lyase</keyword>
<organism evidence="6 7">
    <name type="scientific">Actinopolyspora biskrensis</name>
    <dbReference type="NCBI Taxonomy" id="1470178"/>
    <lineage>
        <taxon>Bacteria</taxon>
        <taxon>Bacillati</taxon>
        <taxon>Actinomycetota</taxon>
        <taxon>Actinomycetes</taxon>
        <taxon>Actinopolysporales</taxon>
        <taxon>Actinopolysporaceae</taxon>
        <taxon>Actinopolyspora</taxon>
    </lineage>
</organism>
<dbReference type="InterPro" id="IPR013785">
    <property type="entry name" value="Aldolase_TIM"/>
</dbReference>
<evidence type="ECO:0000256" key="1">
    <source>
        <dbReference type="ARBA" id="ARBA00009667"/>
    </source>
</evidence>
<keyword evidence="2 5" id="KW-0028">Amino-acid biosynthesis</keyword>
<keyword evidence="3 5" id="KW-0368">Histidine biosynthesis</keyword>
<sequence>MSDDGSVVEVLVPCVDVTDGRAVDPVRFSGIRDPHDPAEIARWYAAHGVSRIFFDVLDDWDGIHTVSPLVSSLRGSGVSVLMSVGNGRLRSVSAAERLLDEGVSALSVSTDAVENPSVVERLARTVEEGRIMGAVNAGEGPLGPWSAYVHGGRTAAGEEAPAFARRLAELGARLILANSADREGTGLGYDHALTRAVAGASGVPVIASGGCGRVDHLVEALESGTADYVLANKALHRGDLPLHELLGRSAERENPSR</sequence>
<dbReference type="InterPro" id="IPR050064">
    <property type="entry name" value="IGPS_HisA/HisF"/>
</dbReference>
<comment type="similarity">
    <text evidence="1 5">Belongs to the HisA/HisF family.</text>
</comment>
<dbReference type="EC" id="4.1.3.-" evidence="6"/>
<dbReference type="PANTHER" id="PTHR21235:SF2">
    <property type="entry name" value="IMIDAZOLE GLYCEROL PHOSPHATE SYNTHASE HISHF"/>
    <property type="match status" value="1"/>
</dbReference>
<evidence type="ECO:0000256" key="2">
    <source>
        <dbReference type="ARBA" id="ARBA00022605"/>
    </source>
</evidence>
<accession>A0A852YR39</accession>
<dbReference type="InterPro" id="IPR011060">
    <property type="entry name" value="RibuloseP-bd_barrel"/>
</dbReference>
<name>A0A852YR39_9ACTN</name>
<dbReference type="GO" id="GO:0016829">
    <property type="term" value="F:lyase activity"/>
    <property type="evidence" value="ECO:0007669"/>
    <property type="project" value="UniProtKB-KW"/>
</dbReference>
<evidence type="ECO:0000256" key="3">
    <source>
        <dbReference type="ARBA" id="ARBA00023102"/>
    </source>
</evidence>
<dbReference type="Gene3D" id="3.20.20.70">
    <property type="entry name" value="Aldolase class I"/>
    <property type="match status" value="1"/>
</dbReference>
<reference evidence="6 7" key="1">
    <citation type="submission" date="2020-07" db="EMBL/GenBank/DDBJ databases">
        <title>Genomic Encyclopedia of Type Strains, Phase III (KMG-III): the genomes of soil and plant-associated and newly described type strains.</title>
        <authorList>
            <person name="Whitman W."/>
        </authorList>
    </citation>
    <scope>NUCLEOTIDE SEQUENCE [LARGE SCALE GENOMIC DNA]</scope>
    <source>
        <strain evidence="6 7">CECT 8576</strain>
    </source>
</reference>